<dbReference type="InterPro" id="IPR025383">
    <property type="entry name" value="MrpA_C/MbhD"/>
</dbReference>
<gene>
    <name evidence="15" type="primary">phaA2</name>
    <name evidence="15" type="ORF">GCM10010862_22800</name>
</gene>
<evidence type="ECO:0000256" key="7">
    <source>
        <dbReference type="ARBA" id="ARBA00023065"/>
    </source>
</evidence>
<feature type="transmembrane region" description="Helical" evidence="10">
    <location>
        <begin position="455"/>
        <end position="476"/>
    </location>
</feature>
<keyword evidence="8 10" id="KW-0472">Membrane</keyword>
<evidence type="ECO:0000256" key="4">
    <source>
        <dbReference type="ARBA" id="ARBA00022475"/>
    </source>
</evidence>
<evidence type="ECO:0000256" key="1">
    <source>
        <dbReference type="ARBA" id="ARBA00004651"/>
    </source>
</evidence>
<dbReference type="Pfam" id="PF20501">
    <property type="entry name" value="MbhE"/>
    <property type="match status" value="1"/>
</dbReference>
<dbReference type="PRINTS" id="PR01434">
    <property type="entry name" value="NADHDHGNASE5"/>
</dbReference>
<comment type="subcellular location">
    <subcellularLocation>
        <location evidence="1">Cell membrane</location>
        <topology evidence="1">Multi-pass membrane protein</topology>
    </subcellularLocation>
    <subcellularLocation>
        <location evidence="9">Membrane</location>
        <topology evidence="9">Multi-pass membrane protein</topology>
    </subcellularLocation>
</comment>
<dbReference type="PANTHER" id="PTHR43373:SF1">
    <property type="entry name" value="NA(+)_H(+) ANTIPORTER SUBUNIT A"/>
    <property type="match status" value="1"/>
</dbReference>
<dbReference type="InterPro" id="IPR050616">
    <property type="entry name" value="CPA3_Na-H_Antiporter_A"/>
</dbReference>
<keyword evidence="16" id="KW-1185">Reference proteome</keyword>
<dbReference type="InterPro" id="IPR001516">
    <property type="entry name" value="Proton_antipo_N"/>
</dbReference>
<sequence length="803" mass="85216">MGPSLDVSVILVAIAPFLAAALAPAVHRFTGAFAGWFLAIVPAAIFLFLFGFLDEVAGGEPVRASIDWVPSYGIGLSFLIDGLSLTFALMISGVGTLIIVYSGAYLAGHPHQGRFLGFMLAFMGAMLGLVLADNMLALYAFWELTSVSSFLLIGFDHARQAARRAAIQALVVTNLGGLALLLGALMVQHLTGQWDLSGVRETGDLMRLSPFYAPVLVLFLLAAFSKSAQFPLHFWLPNAMEAPTPVSAFLHSATMVQAGVYLLARMTPILGETQAWMATLTVFGGVTLVWGGFSALKQIDLKQMLASTTIASLGLLVLLIGQGSEAAIAAMVVYFVAHAFYKAGLFLMVGVLDHGTGTRDLTALGGLMRKMPVSFVAAVLSGVSMVGLPLTVGYLAKEEMYLGLAHADPSSILVLLVVVAGNALLAAVGIAIAMRPFTGATVETPVPAHEGSFGLVLGPLVLGLLGIGVALATAWFGHDILEPAGTAILAEPVESHLTLALDLGSILFWLSLLTWALGAAVYYQLDALRALLRRADAVIGWTFDKGFDVLMFGLVRMAGAVTRFLHHGRLEVYLVVVFSFFAIALLAPWLTLGGLERLMPPSALGTWAAQWSWSDLTVYEWAVVAIAIIGLVALVIAQNRLVAILSLGVQGIAVAMLFLLFGAPDLSFTQFMVEILSVVVLTLVMTRLKLDERDHRPFEDALRDGTIAVLCGLGVTLLLSTILTGRLDNELSGVFLATSVPIAHGHNVVNVILVDYRGFDTLGEISVVMAAGIAILALIRGQRGAGRIPLPPARSERIKGMVR</sequence>
<evidence type="ECO:0000256" key="9">
    <source>
        <dbReference type="RuleBase" id="RU000320"/>
    </source>
</evidence>
<evidence type="ECO:0000256" key="8">
    <source>
        <dbReference type="ARBA" id="ARBA00023136"/>
    </source>
</evidence>
<dbReference type="InterPro" id="IPR001750">
    <property type="entry name" value="ND/Mrp_TM"/>
</dbReference>
<feature type="transmembrane region" description="Helical" evidence="10">
    <location>
        <begin position="572"/>
        <end position="592"/>
    </location>
</feature>
<feature type="transmembrane region" description="Helical" evidence="10">
    <location>
        <begin position="707"/>
        <end position="727"/>
    </location>
</feature>
<dbReference type="PANTHER" id="PTHR43373">
    <property type="entry name" value="NA(+)/H(+) ANTIPORTER SUBUNIT"/>
    <property type="match status" value="1"/>
</dbReference>
<keyword evidence="3" id="KW-0050">Antiport</keyword>
<organism evidence="15 16">
    <name type="scientific">Devosia nitrariae</name>
    <dbReference type="NCBI Taxonomy" id="2071872"/>
    <lineage>
        <taxon>Bacteria</taxon>
        <taxon>Pseudomonadati</taxon>
        <taxon>Pseudomonadota</taxon>
        <taxon>Alphaproteobacteria</taxon>
        <taxon>Hyphomicrobiales</taxon>
        <taxon>Devosiaceae</taxon>
        <taxon>Devosia</taxon>
    </lineage>
</organism>
<proteinExistence type="predicted"/>
<feature type="domain" description="MrpA C-terminal/MbhE" evidence="14">
    <location>
        <begin position="702"/>
        <end position="785"/>
    </location>
</feature>
<keyword evidence="5 9" id="KW-0812">Transmembrane</keyword>
<evidence type="ECO:0000259" key="14">
    <source>
        <dbReference type="Pfam" id="PF20501"/>
    </source>
</evidence>
<feature type="transmembrane region" description="Helical" evidence="10">
    <location>
        <begin position="113"/>
        <end position="131"/>
    </location>
</feature>
<evidence type="ECO:0000259" key="12">
    <source>
        <dbReference type="Pfam" id="PF00662"/>
    </source>
</evidence>
<evidence type="ECO:0000313" key="16">
    <source>
        <dbReference type="Proteomes" id="UP001156691"/>
    </source>
</evidence>
<evidence type="ECO:0000256" key="10">
    <source>
        <dbReference type="SAM" id="Phobius"/>
    </source>
</evidence>
<dbReference type="Pfam" id="PF00662">
    <property type="entry name" value="Proton_antipo_N"/>
    <property type="match status" value="1"/>
</dbReference>
<dbReference type="EMBL" id="BSNS01000011">
    <property type="protein sequence ID" value="GLQ55021.1"/>
    <property type="molecule type" value="Genomic_DNA"/>
</dbReference>
<feature type="transmembrane region" description="Helical" evidence="10">
    <location>
        <begin position="6"/>
        <end position="26"/>
    </location>
</feature>
<evidence type="ECO:0000256" key="3">
    <source>
        <dbReference type="ARBA" id="ARBA00022449"/>
    </source>
</evidence>
<feature type="transmembrane region" description="Helical" evidence="10">
    <location>
        <begin position="73"/>
        <end position="101"/>
    </location>
</feature>
<feature type="transmembrane region" description="Helical" evidence="10">
    <location>
        <begin position="137"/>
        <end position="155"/>
    </location>
</feature>
<dbReference type="Pfam" id="PF13244">
    <property type="entry name" value="MbhD"/>
    <property type="match status" value="1"/>
</dbReference>
<feature type="transmembrane region" description="Helical" evidence="10">
    <location>
        <begin position="207"/>
        <end position="225"/>
    </location>
</feature>
<keyword evidence="2" id="KW-0813">Transport</keyword>
<feature type="transmembrane region" description="Helical" evidence="10">
    <location>
        <begin position="412"/>
        <end position="434"/>
    </location>
</feature>
<feature type="transmembrane region" description="Helical" evidence="10">
    <location>
        <begin position="33"/>
        <end position="53"/>
    </location>
</feature>
<feature type="transmembrane region" description="Helical" evidence="10">
    <location>
        <begin position="644"/>
        <end position="662"/>
    </location>
</feature>
<reference evidence="16" key="1">
    <citation type="journal article" date="2019" name="Int. J. Syst. Evol. Microbiol.">
        <title>The Global Catalogue of Microorganisms (GCM) 10K type strain sequencing project: providing services to taxonomists for standard genome sequencing and annotation.</title>
        <authorList>
            <consortium name="The Broad Institute Genomics Platform"/>
            <consortium name="The Broad Institute Genome Sequencing Center for Infectious Disease"/>
            <person name="Wu L."/>
            <person name="Ma J."/>
        </authorList>
    </citation>
    <scope>NUCLEOTIDE SEQUENCE [LARGE SCALE GENOMIC DNA]</scope>
    <source>
        <strain evidence="16">NBRC 112416</strain>
    </source>
</reference>
<comment type="caution">
    <text evidence="15">The sequence shown here is derived from an EMBL/GenBank/DDBJ whole genome shotgun (WGS) entry which is preliminary data.</text>
</comment>
<evidence type="ECO:0000259" key="13">
    <source>
        <dbReference type="Pfam" id="PF13244"/>
    </source>
</evidence>
<feature type="transmembrane region" description="Helical" evidence="10">
    <location>
        <begin position="668"/>
        <end position="686"/>
    </location>
</feature>
<feature type="transmembrane region" description="Helical" evidence="10">
    <location>
        <begin position="327"/>
        <end position="352"/>
    </location>
</feature>
<feature type="domain" description="MrpA C-terminal/MbhD" evidence="13">
    <location>
        <begin position="626"/>
        <end position="689"/>
    </location>
</feature>
<evidence type="ECO:0000256" key="5">
    <source>
        <dbReference type="ARBA" id="ARBA00022692"/>
    </source>
</evidence>
<feature type="transmembrane region" description="Helical" evidence="10">
    <location>
        <begin position="618"/>
        <end position="637"/>
    </location>
</feature>
<feature type="transmembrane region" description="Helical" evidence="10">
    <location>
        <begin position="167"/>
        <end position="187"/>
    </location>
</feature>
<feature type="transmembrane region" description="Helical" evidence="10">
    <location>
        <begin position="761"/>
        <end position="779"/>
    </location>
</feature>
<dbReference type="Proteomes" id="UP001156691">
    <property type="component" value="Unassembled WGS sequence"/>
</dbReference>
<keyword evidence="6 10" id="KW-1133">Transmembrane helix</keyword>
<name>A0ABQ5W5T9_9HYPH</name>
<feature type="domain" description="NADH:quinone oxidoreductase/Mrp antiporter transmembrane" evidence="11">
    <location>
        <begin position="132"/>
        <end position="417"/>
    </location>
</feature>
<evidence type="ECO:0000313" key="15">
    <source>
        <dbReference type="EMBL" id="GLQ55021.1"/>
    </source>
</evidence>
<evidence type="ECO:0000256" key="2">
    <source>
        <dbReference type="ARBA" id="ARBA00022448"/>
    </source>
</evidence>
<keyword evidence="4" id="KW-1003">Cell membrane</keyword>
<feature type="domain" description="NADH-Ubiquinone oxidoreductase (complex I) chain 5 N-terminal" evidence="12">
    <location>
        <begin position="71"/>
        <end position="115"/>
    </location>
</feature>
<evidence type="ECO:0000259" key="11">
    <source>
        <dbReference type="Pfam" id="PF00361"/>
    </source>
</evidence>
<feature type="transmembrane region" description="Helical" evidence="10">
    <location>
        <begin position="373"/>
        <end position="392"/>
    </location>
</feature>
<dbReference type="Gene3D" id="1.20.120.1200">
    <property type="entry name" value="NADH-ubiquinone/plastoquinone oxidoreductase chain 6, subunit NuoJ"/>
    <property type="match status" value="1"/>
</dbReference>
<keyword evidence="7" id="KW-0406">Ion transport</keyword>
<feature type="transmembrane region" description="Helical" evidence="10">
    <location>
        <begin position="276"/>
        <end position="296"/>
    </location>
</feature>
<dbReference type="InterPro" id="IPR042106">
    <property type="entry name" value="Nuo/plastoQ_OxRdtase_6_NuoJ"/>
</dbReference>
<evidence type="ECO:0000256" key="6">
    <source>
        <dbReference type="ARBA" id="ARBA00022989"/>
    </source>
</evidence>
<feature type="transmembrane region" description="Helical" evidence="10">
    <location>
        <begin position="506"/>
        <end position="525"/>
    </location>
</feature>
<accession>A0ABQ5W5T9</accession>
<dbReference type="InterPro" id="IPR046806">
    <property type="entry name" value="MrpA_C/MbhE"/>
</dbReference>
<feature type="transmembrane region" description="Helical" evidence="10">
    <location>
        <begin position="303"/>
        <end position="321"/>
    </location>
</feature>
<protein>
    <submittedName>
        <fullName evidence="15">Na(+)/H(+) antiporter subunit A</fullName>
    </submittedName>
</protein>
<feature type="transmembrane region" description="Helical" evidence="10">
    <location>
        <begin position="246"/>
        <end position="264"/>
    </location>
</feature>
<dbReference type="Pfam" id="PF00361">
    <property type="entry name" value="Proton_antipo_M"/>
    <property type="match status" value="1"/>
</dbReference>